<dbReference type="STRING" id="1945520.A1019T_02454"/>
<keyword evidence="2" id="KW-1185">Reference proteome</keyword>
<dbReference type="GO" id="GO:0016740">
    <property type="term" value="F:transferase activity"/>
    <property type="evidence" value="ECO:0007669"/>
    <property type="project" value="UniProtKB-KW"/>
</dbReference>
<evidence type="ECO:0000313" key="2">
    <source>
        <dbReference type="Proteomes" id="UP000188169"/>
    </source>
</evidence>
<dbReference type="AlphaFoldDB" id="A0A1R4EIX0"/>
<dbReference type="Pfam" id="PF13527">
    <property type="entry name" value="Acetyltransf_9"/>
    <property type="match status" value="1"/>
</dbReference>
<keyword evidence="1" id="KW-0808">Transferase</keyword>
<dbReference type="Proteomes" id="UP000188169">
    <property type="component" value="Unassembled WGS sequence"/>
</dbReference>
<sequence length="348" mass="39886">MNNKWIDNEQDLELVKQLFNNNDSPRTLQHLKWQYIDSYSQEGRLVLGGIDPTLVKGLTGIYAVFQNRFISDNQKVTGSQSLDTLVAPEARGQGLFNKLASQVYDEAKSRGIAFVYGFPNGNSAHGFFNKLGWVNLDPVPFLVLPLRSRYILSKLPIIKKVSNLLPNITYLKKVKYQTNFDIVENTPIDSNYDQLWTVFSKKINTGLIRDAKYINWRLSRPGEDYQNVAILDDKGKMQAICIYSLKEKHGGLIGYIMELIYLDEKLGSIVLNKALQSLKDSHCDAVLAWNFNHSPNHAAYKINGFLPLPEKVRPIELHFGVRIFNDKLRETLSDRNKWYLSYFDSDTV</sequence>
<dbReference type="EMBL" id="FUGD01000177">
    <property type="protein sequence ID" value="SJM38461.1"/>
    <property type="molecule type" value="Genomic_DNA"/>
</dbReference>
<evidence type="ECO:0000313" key="1">
    <source>
        <dbReference type="EMBL" id="SJM38461.1"/>
    </source>
</evidence>
<reference evidence="2" key="1">
    <citation type="submission" date="2017-02" db="EMBL/GenBank/DDBJ databases">
        <authorList>
            <person name="Mornico D."/>
        </authorList>
    </citation>
    <scope>NUCLEOTIDE SEQUENCE [LARGE SCALE GENOMIC DNA]</scope>
</reference>
<dbReference type="SUPFAM" id="SSF55729">
    <property type="entry name" value="Acyl-CoA N-acyltransferases (Nat)"/>
    <property type="match status" value="1"/>
</dbReference>
<dbReference type="CDD" id="cd04301">
    <property type="entry name" value="NAT_SF"/>
    <property type="match status" value="1"/>
</dbReference>
<dbReference type="Gene3D" id="3.40.630.30">
    <property type="match status" value="1"/>
</dbReference>
<dbReference type="OrthoDB" id="7678938at2"/>
<accession>A0A1R4EIX0</accession>
<dbReference type="InterPro" id="IPR016181">
    <property type="entry name" value="Acyl_CoA_acyltransferase"/>
</dbReference>
<protein>
    <submittedName>
        <fullName evidence="1">Acetyltransferase (GNAT) family protein</fullName>
    </submittedName>
</protein>
<dbReference type="RefSeq" id="WP_077449802.1">
    <property type="nucleotide sequence ID" value="NZ_FUGD01000177.1"/>
</dbReference>
<proteinExistence type="predicted"/>
<name>A0A1R4EIX0_9GAMM</name>
<gene>
    <name evidence="1" type="ORF">A1019T_02454</name>
</gene>
<organism evidence="1 2">
    <name type="scientific">Psychrobacter pasteurii</name>
    <dbReference type="NCBI Taxonomy" id="1945520"/>
    <lineage>
        <taxon>Bacteria</taxon>
        <taxon>Pseudomonadati</taxon>
        <taxon>Pseudomonadota</taxon>
        <taxon>Gammaproteobacteria</taxon>
        <taxon>Moraxellales</taxon>
        <taxon>Moraxellaceae</taxon>
        <taxon>Psychrobacter</taxon>
    </lineage>
</organism>